<evidence type="ECO:0000313" key="3">
    <source>
        <dbReference type="Proteomes" id="UP001151760"/>
    </source>
</evidence>
<reference evidence="2" key="2">
    <citation type="submission" date="2022-01" db="EMBL/GenBank/DDBJ databases">
        <authorList>
            <person name="Yamashiro T."/>
            <person name="Shiraishi A."/>
            <person name="Satake H."/>
            <person name="Nakayama K."/>
        </authorList>
    </citation>
    <scope>NUCLEOTIDE SEQUENCE</scope>
</reference>
<dbReference type="Proteomes" id="UP001151760">
    <property type="component" value="Unassembled WGS sequence"/>
</dbReference>
<comment type="caution">
    <text evidence="2">The sequence shown here is derived from an EMBL/GenBank/DDBJ whole genome shotgun (WGS) entry which is preliminary data.</text>
</comment>
<evidence type="ECO:0000313" key="2">
    <source>
        <dbReference type="EMBL" id="GJT57013.1"/>
    </source>
</evidence>
<feature type="region of interest" description="Disordered" evidence="1">
    <location>
        <begin position="78"/>
        <end position="110"/>
    </location>
</feature>
<keyword evidence="3" id="KW-1185">Reference proteome</keyword>
<organism evidence="2 3">
    <name type="scientific">Tanacetum coccineum</name>
    <dbReference type="NCBI Taxonomy" id="301880"/>
    <lineage>
        <taxon>Eukaryota</taxon>
        <taxon>Viridiplantae</taxon>
        <taxon>Streptophyta</taxon>
        <taxon>Embryophyta</taxon>
        <taxon>Tracheophyta</taxon>
        <taxon>Spermatophyta</taxon>
        <taxon>Magnoliopsida</taxon>
        <taxon>eudicotyledons</taxon>
        <taxon>Gunneridae</taxon>
        <taxon>Pentapetalae</taxon>
        <taxon>asterids</taxon>
        <taxon>campanulids</taxon>
        <taxon>Asterales</taxon>
        <taxon>Asteraceae</taxon>
        <taxon>Asteroideae</taxon>
        <taxon>Anthemideae</taxon>
        <taxon>Anthemidinae</taxon>
        <taxon>Tanacetum</taxon>
    </lineage>
</organism>
<protein>
    <submittedName>
        <fullName evidence="2">Uncharacterized protein</fullName>
    </submittedName>
</protein>
<accession>A0ABQ5F141</accession>
<dbReference type="EMBL" id="BQNB010016896">
    <property type="protein sequence ID" value="GJT57013.1"/>
    <property type="molecule type" value="Genomic_DNA"/>
</dbReference>
<evidence type="ECO:0000256" key="1">
    <source>
        <dbReference type="SAM" id="MobiDB-lite"/>
    </source>
</evidence>
<name>A0ABQ5F141_9ASTR</name>
<proteinExistence type="predicted"/>
<reference evidence="2" key="1">
    <citation type="journal article" date="2022" name="Int. J. Mol. Sci.">
        <title>Draft Genome of Tanacetum Coccineum: Genomic Comparison of Closely Related Tanacetum-Family Plants.</title>
        <authorList>
            <person name="Yamashiro T."/>
            <person name="Shiraishi A."/>
            <person name="Nakayama K."/>
            <person name="Satake H."/>
        </authorList>
    </citation>
    <scope>NUCLEOTIDE SEQUENCE</scope>
</reference>
<sequence length="166" mass="19161">MKNGAIELCDEDGNEFIVNKKRVKPYQKDALDFDGDDDVTLEDEGGVTNALFMEYLVKIVKKAAFWSPTRRTFEDTVHDTNTPYPSRKKYGVSGAGENHTSQMIHEGNKSNMPYLRDDQYAAIQAKEIKIFWKRSLNSGPSLRKHPIRRIESFRIDVLKPFSRPYK</sequence>
<gene>
    <name evidence="2" type="ORF">Tco_0992067</name>
</gene>